<dbReference type="Proteomes" id="UP000319836">
    <property type="component" value="Unassembled WGS sequence"/>
</dbReference>
<keyword evidence="4 7" id="KW-1133">Transmembrane helix</keyword>
<comment type="caution">
    <text evidence="9">The sequence shown here is derived from an EMBL/GenBank/DDBJ whole genome shotgun (WGS) entry which is preliminary data.</text>
</comment>
<dbReference type="GO" id="GO:0005886">
    <property type="term" value="C:plasma membrane"/>
    <property type="evidence" value="ECO:0007669"/>
    <property type="project" value="UniProtKB-SubCell"/>
</dbReference>
<dbReference type="InterPro" id="IPR003838">
    <property type="entry name" value="ABC3_permease_C"/>
</dbReference>
<feature type="domain" description="ABC3 transporter permease C-terminal" evidence="8">
    <location>
        <begin position="3"/>
        <end position="116"/>
    </location>
</feature>
<dbReference type="InterPro" id="IPR050250">
    <property type="entry name" value="Macrolide_Exporter_MacB"/>
</dbReference>
<evidence type="ECO:0000256" key="2">
    <source>
        <dbReference type="ARBA" id="ARBA00022475"/>
    </source>
</evidence>
<dbReference type="PANTHER" id="PTHR30572">
    <property type="entry name" value="MEMBRANE COMPONENT OF TRANSPORTER-RELATED"/>
    <property type="match status" value="1"/>
</dbReference>
<keyword evidence="3 7" id="KW-0812">Transmembrane</keyword>
<feature type="transmembrane region" description="Helical" evidence="7">
    <location>
        <begin position="6"/>
        <end position="24"/>
    </location>
</feature>
<proteinExistence type="inferred from homology"/>
<accession>A0A538U930</accession>
<dbReference type="AlphaFoldDB" id="A0A538U930"/>
<evidence type="ECO:0000256" key="6">
    <source>
        <dbReference type="ARBA" id="ARBA00038076"/>
    </source>
</evidence>
<dbReference type="Pfam" id="PF02687">
    <property type="entry name" value="FtsX"/>
    <property type="match status" value="1"/>
</dbReference>
<evidence type="ECO:0000256" key="4">
    <source>
        <dbReference type="ARBA" id="ARBA00022989"/>
    </source>
</evidence>
<keyword evidence="2" id="KW-1003">Cell membrane</keyword>
<protein>
    <submittedName>
        <fullName evidence="9">FtsX-like permease family protein</fullName>
    </submittedName>
</protein>
<keyword evidence="5 7" id="KW-0472">Membrane</keyword>
<dbReference type="EMBL" id="VBPA01000062">
    <property type="protein sequence ID" value="TMQ72402.1"/>
    <property type="molecule type" value="Genomic_DNA"/>
</dbReference>
<evidence type="ECO:0000256" key="3">
    <source>
        <dbReference type="ARBA" id="ARBA00022692"/>
    </source>
</evidence>
<comment type="subcellular location">
    <subcellularLocation>
        <location evidence="1">Cell membrane</location>
        <topology evidence="1">Multi-pass membrane protein</topology>
    </subcellularLocation>
</comment>
<feature type="transmembrane region" description="Helical" evidence="7">
    <location>
        <begin position="44"/>
        <end position="66"/>
    </location>
</feature>
<evidence type="ECO:0000256" key="5">
    <source>
        <dbReference type="ARBA" id="ARBA00023136"/>
    </source>
</evidence>
<reference evidence="9 10" key="1">
    <citation type="journal article" date="2019" name="Nat. Microbiol.">
        <title>Mediterranean grassland soil C-N compound turnover is dependent on rainfall and depth, and is mediated by genomically divergent microorganisms.</title>
        <authorList>
            <person name="Diamond S."/>
            <person name="Andeer P.F."/>
            <person name="Li Z."/>
            <person name="Crits-Christoph A."/>
            <person name="Burstein D."/>
            <person name="Anantharaman K."/>
            <person name="Lane K.R."/>
            <person name="Thomas B.C."/>
            <person name="Pan C."/>
            <person name="Northen T.R."/>
            <person name="Banfield J.F."/>
        </authorList>
    </citation>
    <scope>NUCLEOTIDE SEQUENCE [LARGE SCALE GENOMIC DNA]</scope>
    <source>
        <strain evidence="9">WS_10</strain>
    </source>
</reference>
<evidence type="ECO:0000256" key="7">
    <source>
        <dbReference type="SAM" id="Phobius"/>
    </source>
</evidence>
<comment type="similarity">
    <text evidence="6">Belongs to the ABC-4 integral membrane protein family.</text>
</comment>
<feature type="transmembrane region" description="Helical" evidence="7">
    <location>
        <begin position="86"/>
        <end position="106"/>
    </location>
</feature>
<dbReference type="GO" id="GO:0022857">
    <property type="term" value="F:transmembrane transporter activity"/>
    <property type="evidence" value="ECO:0007669"/>
    <property type="project" value="TreeGrafter"/>
</dbReference>
<gene>
    <name evidence="9" type="ORF">E6K80_02890</name>
</gene>
<evidence type="ECO:0000313" key="9">
    <source>
        <dbReference type="EMBL" id="TMQ72402.1"/>
    </source>
</evidence>
<sequence>MTLISGISLMVGGIGVMNIMLVAVTERTREIGVRKAMGAPRNAILTQFLVESVVLTAVGGIIGILLGSGISSLIHAASKMPTYVSLWSVILGLVFSSAVGLFFGIYPAMRASRLDPVDSLRYE</sequence>
<evidence type="ECO:0000256" key="1">
    <source>
        <dbReference type="ARBA" id="ARBA00004651"/>
    </source>
</evidence>
<evidence type="ECO:0000259" key="8">
    <source>
        <dbReference type="Pfam" id="PF02687"/>
    </source>
</evidence>
<name>A0A538U930_UNCEI</name>
<evidence type="ECO:0000313" key="10">
    <source>
        <dbReference type="Proteomes" id="UP000319836"/>
    </source>
</evidence>
<organism evidence="9 10">
    <name type="scientific">Eiseniibacteriota bacterium</name>
    <dbReference type="NCBI Taxonomy" id="2212470"/>
    <lineage>
        <taxon>Bacteria</taxon>
        <taxon>Candidatus Eiseniibacteriota</taxon>
    </lineage>
</organism>
<dbReference type="PANTHER" id="PTHR30572:SF4">
    <property type="entry name" value="ABC TRANSPORTER PERMEASE YTRF"/>
    <property type="match status" value="1"/>
</dbReference>